<dbReference type="InterPro" id="IPR036059">
    <property type="entry name" value="TldD/PmbA_sf"/>
</dbReference>
<accession>A0A645A1B7</accession>
<organism evidence="8">
    <name type="scientific">bioreactor metagenome</name>
    <dbReference type="NCBI Taxonomy" id="1076179"/>
    <lineage>
        <taxon>unclassified sequences</taxon>
        <taxon>metagenomes</taxon>
        <taxon>ecological metagenomes</taxon>
    </lineage>
</organism>
<dbReference type="InterPro" id="IPR045570">
    <property type="entry name" value="Metalloprtase-TldD/E_cen_dom"/>
</dbReference>
<dbReference type="SUPFAM" id="SSF111283">
    <property type="entry name" value="Putative modulator of DNA gyrase, PmbA/TldD"/>
    <property type="match status" value="1"/>
</dbReference>
<evidence type="ECO:0000256" key="3">
    <source>
        <dbReference type="ARBA" id="ARBA00022801"/>
    </source>
</evidence>
<comment type="similarity">
    <text evidence="1">Belongs to the peptidase U62 family.</text>
</comment>
<dbReference type="EMBL" id="VSSQ01011318">
    <property type="protein sequence ID" value="MPM46538.1"/>
    <property type="molecule type" value="Genomic_DNA"/>
</dbReference>
<evidence type="ECO:0000259" key="6">
    <source>
        <dbReference type="Pfam" id="PF19289"/>
    </source>
</evidence>
<dbReference type="InterPro" id="IPR025502">
    <property type="entry name" value="TldD"/>
</dbReference>
<evidence type="ECO:0000256" key="2">
    <source>
        <dbReference type="ARBA" id="ARBA00022670"/>
    </source>
</evidence>
<gene>
    <name evidence="8" type="primary">tldD_13</name>
    <name evidence="8" type="ORF">SDC9_93242</name>
</gene>
<keyword evidence="4 8" id="KW-0482">Metalloprotease</keyword>
<dbReference type="Pfam" id="PF01523">
    <property type="entry name" value="PmbA_TldD_1st"/>
    <property type="match status" value="1"/>
</dbReference>
<name>A0A645A1B7_9ZZZZ</name>
<evidence type="ECO:0000256" key="1">
    <source>
        <dbReference type="ARBA" id="ARBA00005836"/>
    </source>
</evidence>
<evidence type="ECO:0000259" key="7">
    <source>
        <dbReference type="Pfam" id="PF19290"/>
    </source>
</evidence>
<dbReference type="PIRSF" id="PIRSF004919">
    <property type="entry name" value="TldD"/>
    <property type="match status" value="1"/>
</dbReference>
<evidence type="ECO:0000259" key="5">
    <source>
        <dbReference type="Pfam" id="PF01523"/>
    </source>
</evidence>
<evidence type="ECO:0000313" key="8">
    <source>
        <dbReference type="EMBL" id="MPM46538.1"/>
    </source>
</evidence>
<dbReference type="GO" id="GO:0008237">
    <property type="term" value="F:metallopeptidase activity"/>
    <property type="evidence" value="ECO:0007669"/>
    <property type="project" value="UniProtKB-KW"/>
</dbReference>
<protein>
    <submittedName>
        <fullName evidence="8">Metalloprotease TldD</fullName>
        <ecNumber evidence="8">3.4.-.-</ecNumber>
    </submittedName>
</protein>
<dbReference type="Gene3D" id="3.30.2290.10">
    <property type="entry name" value="PmbA/TldD superfamily"/>
    <property type="match status" value="1"/>
</dbReference>
<dbReference type="EC" id="3.4.-.-" evidence="8"/>
<keyword evidence="3 8" id="KW-0378">Hydrolase</keyword>
<evidence type="ECO:0000256" key="4">
    <source>
        <dbReference type="ARBA" id="ARBA00023049"/>
    </source>
</evidence>
<sequence>MKDQIQELLALAKRLGASYADVRFTKQISRPLMMRNGEVDQFSVSEDKGIGIRVIVDGGWGFASTPSKDPKELEKAVQRAISIAKASASCKIKNISLTSLDPVEDHRKVKVEKDPFQVTVEDMSQLLRSCHDAMVQVPEIKVTSGMITMQNIQKVFASSEGSWIEQEVTRTGANIEAYARGEGDVQRRSYANGRTAGYETIEMLNLEQRAAKLAKEAADLLKAPECPKGRNTLILGGDIAQLQVHESCGHPIELDRVLGSEDTYAGKSFLTPDLYGKGYRYGSNVVNMTADATITGGNGSFFYDDDGVPAQRTPIVENGIFKNYLTSRETAGNFGLTSNGTNLAMNWANIPLIRMTNINLEPGDWSEEEMIKDTKKGVLVDTPKSWSLDDKRVNFHFGGEIAYEIEDGEIVRMVKNPAYTAITPEFWGSCDAVAGKKKGEWEVWGNTNCAKGEPVQVVHPGHGAAQVRFRNVKVGVGE</sequence>
<dbReference type="InterPro" id="IPR035068">
    <property type="entry name" value="TldD/PmbA_N"/>
</dbReference>
<keyword evidence="2 8" id="KW-0645">Protease</keyword>
<dbReference type="PANTHER" id="PTHR30624">
    <property type="entry name" value="UNCHARACTERIZED PROTEIN TLDD AND PMBA"/>
    <property type="match status" value="1"/>
</dbReference>
<feature type="domain" description="Metalloprotease TldD/E central" evidence="7">
    <location>
        <begin position="114"/>
        <end position="221"/>
    </location>
</feature>
<dbReference type="GO" id="GO:0006508">
    <property type="term" value="P:proteolysis"/>
    <property type="evidence" value="ECO:0007669"/>
    <property type="project" value="UniProtKB-KW"/>
</dbReference>
<dbReference type="Pfam" id="PF19290">
    <property type="entry name" value="PmbA_TldD_2nd"/>
    <property type="match status" value="1"/>
</dbReference>
<proteinExistence type="inferred from homology"/>
<feature type="domain" description="Metalloprotease TldD/E N-terminal" evidence="5">
    <location>
        <begin position="20"/>
        <end position="84"/>
    </location>
</feature>
<dbReference type="InterPro" id="IPR051463">
    <property type="entry name" value="Peptidase_U62_metallo"/>
</dbReference>
<dbReference type="FunFam" id="3.30.2290.10:FF:000003">
    <property type="entry name" value="Zinc-dependent protease, TldD/PmbA family"/>
    <property type="match status" value="1"/>
</dbReference>
<reference evidence="8" key="1">
    <citation type="submission" date="2019-08" db="EMBL/GenBank/DDBJ databases">
        <authorList>
            <person name="Kucharzyk K."/>
            <person name="Murdoch R.W."/>
            <person name="Higgins S."/>
            <person name="Loffler F."/>
        </authorList>
    </citation>
    <scope>NUCLEOTIDE SEQUENCE</scope>
</reference>
<dbReference type="AlphaFoldDB" id="A0A645A1B7"/>
<dbReference type="InterPro" id="IPR045569">
    <property type="entry name" value="Metalloprtase-TldD/E_C"/>
</dbReference>
<comment type="caution">
    <text evidence="8">The sequence shown here is derived from an EMBL/GenBank/DDBJ whole genome shotgun (WGS) entry which is preliminary data.</text>
</comment>
<dbReference type="GO" id="GO:0005829">
    <property type="term" value="C:cytosol"/>
    <property type="evidence" value="ECO:0007669"/>
    <property type="project" value="TreeGrafter"/>
</dbReference>
<dbReference type="Pfam" id="PF19289">
    <property type="entry name" value="PmbA_TldD_3rd"/>
    <property type="match status" value="1"/>
</dbReference>
<dbReference type="InterPro" id="IPR002510">
    <property type="entry name" value="Metalloprtase-TldD/E_N"/>
</dbReference>
<dbReference type="PANTHER" id="PTHR30624:SF10">
    <property type="entry name" value="CONSERVED PROTEIN"/>
    <property type="match status" value="1"/>
</dbReference>
<feature type="domain" description="Metalloprotease TldD/E C-terminal" evidence="6">
    <location>
        <begin position="229"/>
        <end position="459"/>
    </location>
</feature>